<name>A0A6I2UC48_9FIRM</name>
<protein>
    <recommendedName>
        <fullName evidence="3">DUF3800 domain-containing protein</fullName>
    </recommendedName>
</protein>
<dbReference type="GeneID" id="96778235"/>
<keyword evidence="2" id="KW-1185">Reference proteome</keyword>
<dbReference type="EMBL" id="VUNR01000006">
    <property type="protein sequence ID" value="MSU08317.1"/>
    <property type="molecule type" value="Genomic_DNA"/>
</dbReference>
<comment type="caution">
    <text evidence="1">The sequence shown here is derived from an EMBL/GenBank/DDBJ whole genome shotgun (WGS) entry which is preliminary data.</text>
</comment>
<dbReference type="AlphaFoldDB" id="A0A6I2UC48"/>
<sequence>MKYYLYLDESGKFLDDSGRQGTAPSIVAGLLLEGRPLNRQQAESYFYAVKKSSPAFRDINVRNFHGLEENDAALPEFVVTLLIKAIKSNANSSLVEFSSVHLNKLGNRDLKYLNIFAEGVIQLLQKLLLMTSEKVDLHIIYARRVSNEASEKAGYGIYLTNEEYNVRIRERIFLRLARFSRAARDRVAVSLQQGDANNDVELMLADAVNTVLRGKRALFSPDQLGKVDKLPIMRFEALADDAWSMVCKYLESNQLAEALLAWFVDYYEDACHQVHQNEFYELLERKIRDVGRDGMQRQHEILSQQLNNMAINRDFARTEKLLHRLQDEYLTFLQARQLDSVWFKFDLYFHALTYYSHLGRHRDARAAIEVCNSLLGSLPSSWEMVDYYISYRLRLAEYYKDNFDFCEAMKVLSGLEKLLCDTLEVMGMVDELGMFAGNLTSDSLGKVYNSMTAALSCMERSEENYDRGMSFSELALRHKPDNRSRVGLSTAALACHYGHIAKALEYLYMAFDVDDSADGAHKLAVLLERILPVNYGSIFALRVYADIMAGAVEHDRGLADSMYEALKQADCMEAVLAMSDYPANVVLWKYAVYRMCSGLKGSEAAARKSLEIAYAHIENITIYMQGLAAQADFAACTRSKNSYANELNDLQRHVQAVLAQPDLPEAVLRVANDFACKISSLEGDSVEARQVLREAASSIPVL</sequence>
<dbReference type="RefSeq" id="WP_154406480.1">
    <property type="nucleotide sequence ID" value="NZ_VUNR01000006.1"/>
</dbReference>
<gene>
    <name evidence="1" type="ORF">FYJ84_04845</name>
</gene>
<accession>A0A6I2UC48</accession>
<dbReference type="Proteomes" id="UP000433181">
    <property type="component" value="Unassembled WGS sequence"/>
</dbReference>
<evidence type="ECO:0008006" key="3">
    <source>
        <dbReference type="Google" id="ProtNLM"/>
    </source>
</evidence>
<proteinExistence type="predicted"/>
<reference evidence="1 2" key="1">
    <citation type="submission" date="2019-08" db="EMBL/GenBank/DDBJ databases">
        <title>In-depth cultivation of the pig gut microbiome towards novel bacterial diversity and tailored functional studies.</title>
        <authorList>
            <person name="Wylensek D."/>
            <person name="Hitch T.C.A."/>
            <person name="Clavel T."/>
        </authorList>
    </citation>
    <scope>NUCLEOTIDE SEQUENCE [LARGE SCALE GENOMIC DNA]</scope>
    <source>
        <strain evidence="1 2">WCA-693-APC-5D-A</strain>
    </source>
</reference>
<evidence type="ECO:0000313" key="2">
    <source>
        <dbReference type="Proteomes" id="UP000433181"/>
    </source>
</evidence>
<evidence type="ECO:0000313" key="1">
    <source>
        <dbReference type="EMBL" id="MSU08317.1"/>
    </source>
</evidence>
<organism evidence="1 2">
    <name type="scientific">Anaerovibrio slackiae</name>
    <dbReference type="NCBI Taxonomy" id="2652309"/>
    <lineage>
        <taxon>Bacteria</taxon>
        <taxon>Bacillati</taxon>
        <taxon>Bacillota</taxon>
        <taxon>Negativicutes</taxon>
        <taxon>Selenomonadales</taxon>
        <taxon>Selenomonadaceae</taxon>
        <taxon>Anaerovibrio</taxon>
    </lineage>
</organism>